<dbReference type="SUPFAM" id="SSF51556">
    <property type="entry name" value="Metallo-dependent hydrolases"/>
    <property type="match status" value="1"/>
</dbReference>
<proteinExistence type="predicted"/>
<organism evidence="2 3">
    <name type="scientific">Paenibacillus hemerocallicola</name>
    <dbReference type="NCBI Taxonomy" id="1172614"/>
    <lineage>
        <taxon>Bacteria</taxon>
        <taxon>Bacillati</taxon>
        <taxon>Bacillota</taxon>
        <taxon>Bacilli</taxon>
        <taxon>Bacillales</taxon>
        <taxon>Paenibacillaceae</taxon>
        <taxon>Paenibacillus</taxon>
    </lineage>
</organism>
<dbReference type="Proteomes" id="UP000307943">
    <property type="component" value="Unassembled WGS sequence"/>
</dbReference>
<dbReference type="EMBL" id="VDCQ01000023">
    <property type="protein sequence ID" value="TNJ65017.1"/>
    <property type="molecule type" value="Genomic_DNA"/>
</dbReference>
<name>A0A5C4T9E2_9BACL</name>
<dbReference type="InterPro" id="IPR032466">
    <property type="entry name" value="Metal_Hydrolase"/>
</dbReference>
<dbReference type="PANTHER" id="PTHR43135:SF3">
    <property type="entry name" value="ALPHA-D-RIBOSE 1-METHYLPHOSPHONATE 5-TRIPHOSPHATE DIPHOSPHATASE"/>
    <property type="match status" value="1"/>
</dbReference>
<reference evidence="2 3" key="1">
    <citation type="submission" date="2019-05" db="EMBL/GenBank/DDBJ databases">
        <title>We sequenced the genome of Paenibacillus hemerocallicola KCTC 33185 for further insight into its adaptation and study the phylogeny of Paenibacillus.</title>
        <authorList>
            <person name="Narsing Rao M.P."/>
        </authorList>
    </citation>
    <scope>NUCLEOTIDE SEQUENCE [LARGE SCALE GENOMIC DNA]</scope>
    <source>
        <strain evidence="2 3">KCTC 33185</strain>
    </source>
</reference>
<dbReference type="OrthoDB" id="9775607at2"/>
<dbReference type="AlphaFoldDB" id="A0A5C4T9E2"/>
<dbReference type="InterPro" id="IPR006680">
    <property type="entry name" value="Amidohydro-rel"/>
</dbReference>
<dbReference type="Gene3D" id="3.20.20.140">
    <property type="entry name" value="Metal-dependent hydrolases"/>
    <property type="match status" value="1"/>
</dbReference>
<keyword evidence="2" id="KW-0378">Hydrolase</keyword>
<dbReference type="SUPFAM" id="SSF51338">
    <property type="entry name" value="Composite domain of metallo-dependent hydrolases"/>
    <property type="match status" value="1"/>
</dbReference>
<evidence type="ECO:0000259" key="1">
    <source>
        <dbReference type="Pfam" id="PF01979"/>
    </source>
</evidence>
<feature type="domain" description="Amidohydrolase-related" evidence="1">
    <location>
        <begin position="64"/>
        <end position="383"/>
    </location>
</feature>
<dbReference type="PANTHER" id="PTHR43135">
    <property type="entry name" value="ALPHA-D-RIBOSE 1-METHYLPHOSPHONATE 5-TRIPHOSPHATE DIPHOSPHATASE"/>
    <property type="match status" value="1"/>
</dbReference>
<comment type="caution">
    <text evidence="2">The sequence shown here is derived from an EMBL/GenBank/DDBJ whole genome shotgun (WGS) entry which is preliminary data.</text>
</comment>
<evidence type="ECO:0000313" key="2">
    <source>
        <dbReference type="EMBL" id="TNJ65017.1"/>
    </source>
</evidence>
<accession>A0A5C4T9E2</accession>
<dbReference type="InterPro" id="IPR051781">
    <property type="entry name" value="Metallo-dep_Hydrolase"/>
</dbReference>
<evidence type="ECO:0000313" key="3">
    <source>
        <dbReference type="Proteomes" id="UP000307943"/>
    </source>
</evidence>
<gene>
    <name evidence="2" type="ORF">FE784_17655</name>
</gene>
<dbReference type="InterPro" id="IPR011059">
    <property type="entry name" value="Metal-dep_hydrolase_composite"/>
</dbReference>
<protein>
    <submittedName>
        <fullName evidence="2">Amidohydrolase family protein</fullName>
    </submittedName>
</protein>
<dbReference type="GO" id="GO:0016810">
    <property type="term" value="F:hydrolase activity, acting on carbon-nitrogen (but not peptide) bonds"/>
    <property type="evidence" value="ECO:0007669"/>
    <property type="project" value="InterPro"/>
</dbReference>
<dbReference type="Gene3D" id="2.30.40.10">
    <property type="entry name" value="Urease, subunit C, domain 1"/>
    <property type="match status" value="1"/>
</dbReference>
<keyword evidence="3" id="KW-1185">Reference proteome</keyword>
<sequence>MRPMSRGMTSYLLQVGRLIDGTGRAEIADASILIEQGRIRYAGPRREAPPAGDAVVMDAEEMTALPGLIDGHNGLTGEMSSVSALKGYLEHGVTTVATFLGNAAGRAPAIPLREAIRRGELPGCASLVVGYIVNGSNAFQRGETADGPWEIRRAVHRAAEAGADFIKAAATGSFTDVRHRTYTREELEALADEAHSWGLPVVIHAHTQPGLDRSIEAGADLIVHGCFADPAAIDRMARRGATYMPTLRVTSARNVSGFSDEPSVYASMSEAQPAHRAAVRRAIRNGVGIALGSHGPGLKSVWPHSGETTAFELAELVRCGLSPLQAISAGTLQTARAFRLDGRLGSLSPGKQADVLCIRGNPLQRIELLREQERVALVFRHGRLEYVGGTFRGRLQ</sequence>
<dbReference type="Pfam" id="PF01979">
    <property type="entry name" value="Amidohydro_1"/>
    <property type="match status" value="1"/>
</dbReference>